<dbReference type="EMBL" id="CP011371">
    <property type="protein sequence ID" value="AKJ27184.1"/>
    <property type="molecule type" value="Genomic_DNA"/>
</dbReference>
<protein>
    <submittedName>
        <fullName evidence="1">Uncharacterized protein</fullName>
    </submittedName>
</protein>
<gene>
    <name evidence="1" type="ORF">AAW51_0493</name>
</gene>
<accession>A0A0G3BCS8</accession>
<reference evidence="1 2" key="1">
    <citation type="submission" date="2015-05" db="EMBL/GenBank/DDBJ databases">
        <authorList>
            <person name="Tang B."/>
            <person name="Yu Y."/>
        </authorList>
    </citation>
    <scope>NUCLEOTIDE SEQUENCE [LARGE SCALE GENOMIC DNA]</scope>
    <source>
        <strain evidence="1 2">DSM 7029</strain>
    </source>
</reference>
<dbReference type="AlphaFoldDB" id="A0A0G3BCS8"/>
<dbReference type="KEGG" id="pbh:AAW51_0493"/>
<organism evidence="1 2">
    <name type="scientific">Caldimonas brevitalea</name>
    <dbReference type="NCBI Taxonomy" id="413882"/>
    <lineage>
        <taxon>Bacteria</taxon>
        <taxon>Pseudomonadati</taxon>
        <taxon>Pseudomonadota</taxon>
        <taxon>Betaproteobacteria</taxon>
        <taxon>Burkholderiales</taxon>
        <taxon>Sphaerotilaceae</taxon>
        <taxon>Caldimonas</taxon>
    </lineage>
</organism>
<name>A0A0G3BCS8_9BURK</name>
<evidence type="ECO:0000313" key="1">
    <source>
        <dbReference type="EMBL" id="AKJ27184.1"/>
    </source>
</evidence>
<dbReference type="Proteomes" id="UP000035352">
    <property type="component" value="Chromosome"/>
</dbReference>
<sequence length="92" mass="9608">MQGAGTGAVTFHAMVFVTLPLAIADPEVTARFDLEVVTEVFAPHRGFALAHLETMSGAKAMLQDGLFDTSAGDAGCVQPFDLSAEEGGERLP</sequence>
<evidence type="ECO:0000313" key="2">
    <source>
        <dbReference type="Proteomes" id="UP000035352"/>
    </source>
</evidence>
<keyword evidence="2" id="KW-1185">Reference proteome</keyword>
<proteinExistence type="predicted"/>